<dbReference type="HOGENOM" id="CLU_026621_0_1_9"/>
<dbReference type="AlphaFoldDB" id="H5XUT7"/>
<organism evidence="1 2">
    <name type="scientific">Desulfosporosinus youngiae DSM 17734</name>
    <dbReference type="NCBI Taxonomy" id="768710"/>
    <lineage>
        <taxon>Bacteria</taxon>
        <taxon>Bacillati</taxon>
        <taxon>Bacillota</taxon>
        <taxon>Clostridia</taxon>
        <taxon>Eubacteriales</taxon>
        <taxon>Desulfitobacteriaceae</taxon>
        <taxon>Desulfosporosinus</taxon>
    </lineage>
</organism>
<name>H5XUT7_9FIRM</name>
<dbReference type="Gene3D" id="3.60.21.10">
    <property type="match status" value="1"/>
</dbReference>
<dbReference type="Proteomes" id="UP000005104">
    <property type="component" value="Chromosome"/>
</dbReference>
<evidence type="ECO:0000313" key="1">
    <source>
        <dbReference type="EMBL" id="EHQ89244.1"/>
    </source>
</evidence>
<keyword evidence="2" id="KW-1185">Reference proteome</keyword>
<gene>
    <name evidence="1" type="ORF">DesyoDRAFT_2159</name>
</gene>
<evidence type="ECO:0000313" key="2">
    <source>
        <dbReference type="Proteomes" id="UP000005104"/>
    </source>
</evidence>
<dbReference type="OrthoDB" id="9773856at2"/>
<protein>
    <recommendedName>
        <fullName evidence="3">DNA repair exonuclease</fullName>
    </recommendedName>
</protein>
<accession>H5XUT7</accession>
<dbReference type="EMBL" id="CM001441">
    <property type="protein sequence ID" value="EHQ89244.1"/>
    <property type="molecule type" value="Genomic_DNA"/>
</dbReference>
<dbReference type="SUPFAM" id="SSF56300">
    <property type="entry name" value="Metallo-dependent phosphatases"/>
    <property type="match status" value="1"/>
</dbReference>
<dbReference type="eggNOG" id="COG0420">
    <property type="taxonomic scope" value="Bacteria"/>
</dbReference>
<dbReference type="RefSeq" id="WP_007782736.1">
    <property type="nucleotide sequence ID" value="NZ_CM001441.1"/>
</dbReference>
<dbReference type="InterPro" id="IPR050535">
    <property type="entry name" value="DNA_Repair-Maintenance_Comp"/>
</dbReference>
<dbReference type="PANTHER" id="PTHR30337:SF7">
    <property type="entry name" value="PHOSPHOESTERASE"/>
    <property type="match status" value="1"/>
</dbReference>
<sequence>MASCVRFLQCAGFLFDSPVWDGPAEWTSIRNQDLWQTFQTVLSLCRTERIDVLFITGDLFEQDYVRRETVERVAQSLGQLEGIRIFITPGKRDPLVMTSAYRLTAWPGNVHIFSSGVKSVGIPDLNATVSGAAWTAYHQATPFLDDFRAPDDGALQLLLLHAEADTEKNIAFSGLDYLALGHGDTWSGIQKSGETYWADCGAVEARSFHHGGSHGVIIGEVNKDSSQFEFRELGQRSYIEIDLAVQPEDTMEGILEKLLAETSPEGRQKDLFRVNLTGTLLNLQENAQFLQKRLKTEFRFLEVLTLDEKTHSLLRSPGVTAKKDLGYPTQAQIFMDKLQERLVNADDSESKKYWEFVQKIGLTALEQGRVFDED</sequence>
<dbReference type="PANTHER" id="PTHR30337">
    <property type="entry name" value="COMPONENT OF ATP-DEPENDENT DSDNA EXONUCLEASE"/>
    <property type="match status" value="1"/>
</dbReference>
<dbReference type="STRING" id="768710.DesyoDRAFT_2159"/>
<proteinExistence type="predicted"/>
<evidence type="ECO:0008006" key="3">
    <source>
        <dbReference type="Google" id="ProtNLM"/>
    </source>
</evidence>
<dbReference type="InterPro" id="IPR029052">
    <property type="entry name" value="Metallo-depent_PP-like"/>
</dbReference>
<reference evidence="1 2" key="1">
    <citation type="submission" date="2011-11" db="EMBL/GenBank/DDBJ databases">
        <title>The Noncontiguous Finished genome of Desulfosporosinus youngiae DSM 17734.</title>
        <authorList>
            <consortium name="US DOE Joint Genome Institute (JGI-PGF)"/>
            <person name="Lucas S."/>
            <person name="Han J."/>
            <person name="Lapidus A."/>
            <person name="Cheng J.-F."/>
            <person name="Goodwin L."/>
            <person name="Pitluck S."/>
            <person name="Peters L."/>
            <person name="Ovchinnikova G."/>
            <person name="Lu M."/>
            <person name="Land M.L."/>
            <person name="Hauser L."/>
            <person name="Pester M."/>
            <person name="Spring S."/>
            <person name="Ollivier B."/>
            <person name="Rattei T."/>
            <person name="Klenk H.-P."/>
            <person name="Wagner M."/>
            <person name="Loy A."/>
            <person name="Woyke T.J."/>
        </authorList>
    </citation>
    <scope>NUCLEOTIDE SEQUENCE [LARGE SCALE GENOMIC DNA]</scope>
    <source>
        <strain evidence="1 2">DSM 17734</strain>
    </source>
</reference>